<protein>
    <submittedName>
        <fullName evidence="1">Uncharacterized protein</fullName>
    </submittedName>
</protein>
<name>A0A8T3AE25_DENNO</name>
<evidence type="ECO:0000313" key="1">
    <source>
        <dbReference type="EMBL" id="KAI0494816.1"/>
    </source>
</evidence>
<gene>
    <name evidence="1" type="ORF">KFK09_024959</name>
</gene>
<dbReference type="Proteomes" id="UP000829196">
    <property type="component" value="Unassembled WGS sequence"/>
</dbReference>
<accession>A0A8T3AE25</accession>
<dbReference type="EMBL" id="JAGYWB010000017">
    <property type="protein sequence ID" value="KAI0494816.1"/>
    <property type="molecule type" value="Genomic_DNA"/>
</dbReference>
<dbReference type="AlphaFoldDB" id="A0A8T3AE25"/>
<organism evidence="1 2">
    <name type="scientific">Dendrobium nobile</name>
    <name type="common">Orchid</name>
    <dbReference type="NCBI Taxonomy" id="94219"/>
    <lineage>
        <taxon>Eukaryota</taxon>
        <taxon>Viridiplantae</taxon>
        <taxon>Streptophyta</taxon>
        <taxon>Embryophyta</taxon>
        <taxon>Tracheophyta</taxon>
        <taxon>Spermatophyta</taxon>
        <taxon>Magnoliopsida</taxon>
        <taxon>Liliopsida</taxon>
        <taxon>Asparagales</taxon>
        <taxon>Orchidaceae</taxon>
        <taxon>Epidendroideae</taxon>
        <taxon>Malaxideae</taxon>
        <taxon>Dendrobiinae</taxon>
        <taxon>Dendrobium</taxon>
    </lineage>
</organism>
<sequence length="149" mass="17201">MITCFFKHPYSVTLNKQGQITIYFSFCSSSNSTLPISICCFHFFLNIRPSPTDRINHFTLQNTVTFQNSAIQSPIELYFLTPKKTISYIFFLNQTPRALGAPPLLFQFLQKKCVCERCDAKHENGARFVIRLEQFADAKHEYGVQLEMA</sequence>
<comment type="caution">
    <text evidence="1">The sequence shown here is derived from an EMBL/GenBank/DDBJ whole genome shotgun (WGS) entry which is preliminary data.</text>
</comment>
<evidence type="ECO:0000313" key="2">
    <source>
        <dbReference type="Proteomes" id="UP000829196"/>
    </source>
</evidence>
<reference evidence="1" key="1">
    <citation type="journal article" date="2022" name="Front. Genet.">
        <title>Chromosome-Scale Assembly of the Dendrobium nobile Genome Provides Insights Into the Molecular Mechanism of the Biosynthesis of the Medicinal Active Ingredient of Dendrobium.</title>
        <authorList>
            <person name="Xu Q."/>
            <person name="Niu S.-C."/>
            <person name="Li K.-L."/>
            <person name="Zheng P.-J."/>
            <person name="Zhang X.-J."/>
            <person name="Jia Y."/>
            <person name="Liu Y."/>
            <person name="Niu Y.-X."/>
            <person name="Yu L.-H."/>
            <person name="Chen D.-F."/>
            <person name="Zhang G.-Q."/>
        </authorList>
    </citation>
    <scope>NUCLEOTIDE SEQUENCE</scope>
    <source>
        <tissue evidence="1">Leaf</tissue>
    </source>
</reference>
<keyword evidence="2" id="KW-1185">Reference proteome</keyword>
<proteinExistence type="predicted"/>